<dbReference type="SUPFAM" id="SSF55961">
    <property type="entry name" value="Bet v1-like"/>
    <property type="match status" value="1"/>
</dbReference>
<proteinExistence type="predicted"/>
<gene>
    <name evidence="1" type="ORF">BMF94_3713</name>
</gene>
<evidence type="ECO:0000313" key="2">
    <source>
        <dbReference type="Proteomes" id="UP000237144"/>
    </source>
</evidence>
<comment type="caution">
    <text evidence="1">The sequence shown here is derived from an EMBL/GenBank/DDBJ whole genome shotgun (WGS) entry which is preliminary data.</text>
</comment>
<keyword evidence="2" id="KW-1185">Reference proteome</keyword>
<name>A0A2S5B9C0_9BASI</name>
<reference evidence="1 2" key="1">
    <citation type="journal article" date="2018" name="Front. Microbiol.">
        <title>Prospects for Fungal Bioremediation of Acidic Radioactive Waste Sites: Characterization and Genome Sequence of Rhodotorula taiwanensis MD1149.</title>
        <authorList>
            <person name="Tkavc R."/>
            <person name="Matrosova V.Y."/>
            <person name="Grichenko O.E."/>
            <person name="Gostincar C."/>
            <person name="Volpe R.P."/>
            <person name="Klimenkova P."/>
            <person name="Gaidamakova E.K."/>
            <person name="Zhou C.E."/>
            <person name="Stewart B.J."/>
            <person name="Lyman M.G."/>
            <person name="Malfatti S.A."/>
            <person name="Rubinfeld B."/>
            <person name="Courtot M."/>
            <person name="Singh J."/>
            <person name="Dalgard C.L."/>
            <person name="Hamilton T."/>
            <person name="Frey K.G."/>
            <person name="Gunde-Cimerman N."/>
            <person name="Dugan L."/>
            <person name="Daly M.J."/>
        </authorList>
    </citation>
    <scope>NUCLEOTIDE SEQUENCE [LARGE SCALE GENOMIC DNA]</scope>
    <source>
        <strain evidence="1 2">MD1149</strain>
    </source>
</reference>
<accession>A0A2S5B9C0</accession>
<dbReference type="EMBL" id="PJQD01000038">
    <property type="protein sequence ID" value="POY73376.1"/>
    <property type="molecule type" value="Genomic_DNA"/>
</dbReference>
<dbReference type="STRING" id="741276.A0A2S5B9C0"/>
<dbReference type="InterPro" id="IPR023393">
    <property type="entry name" value="START-like_dom_sf"/>
</dbReference>
<dbReference type="Pfam" id="PF08982">
    <property type="entry name" value="AtaL"/>
    <property type="match status" value="1"/>
</dbReference>
<organism evidence="1 2">
    <name type="scientific">Rhodotorula taiwanensis</name>
    <dbReference type="NCBI Taxonomy" id="741276"/>
    <lineage>
        <taxon>Eukaryota</taxon>
        <taxon>Fungi</taxon>
        <taxon>Dikarya</taxon>
        <taxon>Basidiomycota</taxon>
        <taxon>Pucciniomycotina</taxon>
        <taxon>Microbotryomycetes</taxon>
        <taxon>Sporidiobolales</taxon>
        <taxon>Sporidiobolaceae</taxon>
        <taxon>Rhodotorula</taxon>
    </lineage>
</organism>
<protein>
    <recommendedName>
        <fullName evidence="3">DUF1857-domain-containing protein</fullName>
    </recommendedName>
</protein>
<evidence type="ECO:0000313" key="1">
    <source>
        <dbReference type="EMBL" id="POY73376.1"/>
    </source>
</evidence>
<sequence length="170" mass="19026">MPSFAATRLVNPPGIEPVLSVDQVWNGLQKKAREPKRFVPAISECRIDKEEGNKMTRIARFGEGTPEMREEITAFDNCIVYFETTSLDEPARPDSDPDFATDPHRTRITNTISYGPSDELFLTFTFAPRMPHIPDDKASGMTPQEINGIVGKGVQQTVDVIREMVRSGEL</sequence>
<evidence type="ECO:0008006" key="3">
    <source>
        <dbReference type="Google" id="ProtNLM"/>
    </source>
</evidence>
<dbReference type="AlphaFoldDB" id="A0A2S5B9C0"/>
<dbReference type="Proteomes" id="UP000237144">
    <property type="component" value="Unassembled WGS sequence"/>
</dbReference>
<dbReference type="Gene3D" id="3.30.530.20">
    <property type="match status" value="1"/>
</dbReference>
<dbReference type="InterPro" id="IPR015075">
    <property type="entry name" value="AtaL"/>
</dbReference>
<dbReference type="OrthoDB" id="2320332at2759"/>